<dbReference type="SUPFAM" id="SSF52540">
    <property type="entry name" value="P-loop containing nucleoside triphosphate hydrolases"/>
    <property type="match status" value="2"/>
</dbReference>
<sequence length="748" mass="81795">MTSLRVVQVETELRDLITARTPEQEPEHTDVREHAVALGQRLDSGQLEAAAAVASQDPLVIVEGAAGAGKTTMLATAIRATEQRGGRVRVVAPTKRAAEVAHQELGVPAESVAALVYARGWRRNSDGVWTRLAIGDSDPMTGATYTGPPQAARLRRGERIVVDEAGMLDQDTALALFTVAAETGATLALVGDRAQLPAVGRGGVLDMAAQLRGRAFDMAEVHRFADPEYAEVTVQMRDRRNPGEVFDQLRVLGLIQLHTDADELREHLAMSRRDGEAVTVASNDEAARLNDRIRDERVAHGSVDDTTTTTGSDSLSIGRGDLIQTRKNSADLGVANRQQWIVQHVEADGSLWVRDAHSDRKREHTIHLPAEYVREHAHLSYAATAYGVQGVTAPASHTILTDSLGGAAVYVGMTRGRNENTLHVVAESMADARAQFIEAMERDRADRGLADATGRAAEAVRGLVSDGPVSIVNADIARLVREAERAERKAEKWERVAERLDQQRATYRAEDEQSTEAIRAAETSAAQARAEAVAELMPQAVEDGEMYLTAVIAESAASERLAASGRFGRRRARQEHQTATERTHTARERARETWGVLPRHSDSLTEWATTTAQRRAENDPRVLDAARTLAAARAEHAALIDRHDRERLTLLAQELGAERVRRDPIRARFIRPNREAHDTHVQATVARREAEELRALPPEQAAALIEAKRAAAEQARQHAADRARRLRGTVEQNHPSTEPRRDGPGLGL</sequence>
<keyword evidence="1" id="KW-0175">Coiled coil</keyword>
<reference evidence="3" key="1">
    <citation type="submission" date="2021-02" db="EMBL/GenBank/DDBJ databases">
        <title>Sequencing the genomes of 1000 actinobacteria strains.</title>
        <authorList>
            <person name="Klenk H.-P."/>
        </authorList>
    </citation>
    <scope>NUCLEOTIDE SEQUENCE</scope>
    <source>
        <strain evidence="3">DSM 22850</strain>
    </source>
</reference>
<gene>
    <name evidence="3" type="ORF">JOF28_001603</name>
</gene>
<dbReference type="CDD" id="cd17933">
    <property type="entry name" value="DEXSc_RecD-like"/>
    <property type="match status" value="1"/>
</dbReference>
<dbReference type="Gene3D" id="3.40.50.300">
    <property type="entry name" value="P-loop containing nucleotide triphosphate hydrolases"/>
    <property type="match status" value="2"/>
</dbReference>
<dbReference type="EMBL" id="JAFIDA010000001">
    <property type="protein sequence ID" value="MBP1326371.1"/>
    <property type="molecule type" value="Genomic_DNA"/>
</dbReference>
<feature type="coiled-coil region" evidence="1">
    <location>
        <begin position="469"/>
        <end position="510"/>
    </location>
</feature>
<comment type="caution">
    <text evidence="3">The sequence shown here is derived from an EMBL/GenBank/DDBJ whole genome shotgun (WGS) entry which is preliminary data.</text>
</comment>
<keyword evidence="4" id="KW-1185">Reference proteome</keyword>
<dbReference type="Gene3D" id="2.30.30.940">
    <property type="match status" value="1"/>
</dbReference>
<evidence type="ECO:0000313" key="4">
    <source>
        <dbReference type="Proteomes" id="UP000675163"/>
    </source>
</evidence>
<feature type="region of interest" description="Disordered" evidence="2">
    <location>
        <begin position="298"/>
        <end position="318"/>
    </location>
</feature>
<evidence type="ECO:0000256" key="2">
    <source>
        <dbReference type="SAM" id="MobiDB-lite"/>
    </source>
</evidence>
<organism evidence="3 4">
    <name type="scientific">Leucobacter exalbidus</name>
    <dbReference type="NCBI Taxonomy" id="662960"/>
    <lineage>
        <taxon>Bacteria</taxon>
        <taxon>Bacillati</taxon>
        <taxon>Actinomycetota</taxon>
        <taxon>Actinomycetes</taxon>
        <taxon>Micrococcales</taxon>
        <taxon>Microbacteriaceae</taxon>
        <taxon>Leucobacter</taxon>
    </lineage>
</organism>
<evidence type="ECO:0000256" key="1">
    <source>
        <dbReference type="SAM" id="Coils"/>
    </source>
</evidence>
<feature type="compositionally biased region" description="Basic and acidic residues" evidence="2">
    <location>
        <begin position="737"/>
        <end position="748"/>
    </location>
</feature>
<dbReference type="AlphaFoldDB" id="A0A940T5W2"/>
<dbReference type="Proteomes" id="UP000675163">
    <property type="component" value="Unassembled WGS sequence"/>
</dbReference>
<dbReference type="InterPro" id="IPR027417">
    <property type="entry name" value="P-loop_NTPase"/>
</dbReference>
<feature type="compositionally biased region" description="Low complexity" evidence="2">
    <location>
        <begin position="304"/>
        <end position="314"/>
    </location>
</feature>
<accession>A0A940T5W2</accession>
<feature type="region of interest" description="Disordered" evidence="2">
    <location>
        <begin position="707"/>
        <end position="748"/>
    </location>
</feature>
<name>A0A940T5W2_9MICO</name>
<feature type="compositionally biased region" description="Basic and acidic residues" evidence="2">
    <location>
        <begin position="574"/>
        <end position="592"/>
    </location>
</feature>
<feature type="compositionally biased region" description="Basic and acidic residues" evidence="2">
    <location>
        <begin position="707"/>
        <end position="723"/>
    </location>
</feature>
<feature type="region of interest" description="Disordered" evidence="2">
    <location>
        <begin position="565"/>
        <end position="593"/>
    </location>
</feature>
<protein>
    <recommendedName>
        <fullName evidence="5">AAA domain-containing protein</fullName>
    </recommendedName>
</protein>
<proteinExistence type="predicted"/>
<evidence type="ECO:0008006" key="5">
    <source>
        <dbReference type="Google" id="ProtNLM"/>
    </source>
</evidence>
<evidence type="ECO:0000313" key="3">
    <source>
        <dbReference type="EMBL" id="MBP1326371.1"/>
    </source>
</evidence>
<dbReference type="RefSeq" id="WP_245189908.1">
    <property type="nucleotide sequence ID" value="NZ_JAFIDA010000001.1"/>
</dbReference>
<dbReference type="Pfam" id="PF13604">
    <property type="entry name" value="AAA_30"/>
    <property type="match status" value="1"/>
</dbReference>